<sequence>MASLINTPSNTPIRERLGLRPIINVSGTMTTLGASIMVPEAIKAMAEIAPQFVEIDDLQRAASATIARSTGAEAGLVTGSAAGGIVMAVAAVMTGDKLLAIDRLPLDTTGLKSEIILQHGHNVGYGNSIDQAIRLAGGTPIFAGSVSATQAYQLDEAINANTAAGIYVVAHSTISYGMLTLPEFAAICHAKGIPVIVDAASEYDFRRFIAEGADLVIYSGHKFLGGPTSGLVAGRKGLVRSCYLQNRGVARGMKAGKETIAGVMAALDAWEIRDHDGIRAKESAALELWQQTLAGRPGIAAKINPDPTANPLDRLEIRVSAKSGFTAYGLATTLASGSPPIMVRGHQAERGVFWLDPCNLHPGEANVVATRLAEIFDAERPANAMATPTKSTAGILKWPD</sequence>
<dbReference type="EMBL" id="CP118247">
    <property type="protein sequence ID" value="WDR07433.1"/>
    <property type="molecule type" value="Genomic_DNA"/>
</dbReference>
<dbReference type="Proteomes" id="UP001222118">
    <property type="component" value="Chromosome"/>
</dbReference>
<accession>A0ABY7Z187</accession>
<reference evidence="4 5" key="1">
    <citation type="submission" date="2023-02" db="EMBL/GenBank/DDBJ databases">
        <title>Devosia chondri sp. nov., isolated from the phycosphere of marine algae.</title>
        <authorList>
            <person name="Kim J.M."/>
            <person name="Lee J.K."/>
            <person name="Choi B.J."/>
            <person name="Bayburt H."/>
            <person name="Jeon C.O."/>
        </authorList>
    </citation>
    <scope>NUCLEOTIDE SEQUENCE [LARGE SCALE GENOMIC DNA]</scope>
    <source>
        <strain evidence="4 5">G2-5</strain>
    </source>
</reference>
<dbReference type="PANTHER" id="PTHR32328:SF0">
    <property type="entry name" value="L-SERYL-TRNA(SEC) SELENIUM TRANSFERASE"/>
    <property type="match status" value="1"/>
</dbReference>
<proteinExistence type="inferred from homology"/>
<evidence type="ECO:0000256" key="3">
    <source>
        <dbReference type="ARBA" id="ARBA00044507"/>
    </source>
</evidence>
<dbReference type="InterPro" id="IPR015421">
    <property type="entry name" value="PyrdxlP-dep_Trfase_major"/>
</dbReference>
<name>A0ABY7Z187_9HYPH</name>
<dbReference type="InterPro" id="IPR018319">
    <property type="entry name" value="SelA-like"/>
</dbReference>
<keyword evidence="4" id="KW-0808">Transferase</keyword>
<comment type="similarity">
    <text evidence="3">Belongs to the SelA family.</text>
</comment>
<evidence type="ECO:0000313" key="4">
    <source>
        <dbReference type="EMBL" id="WDR07433.1"/>
    </source>
</evidence>
<dbReference type="SUPFAM" id="SSF53383">
    <property type="entry name" value="PLP-dependent transferases"/>
    <property type="match status" value="1"/>
</dbReference>
<dbReference type="InterPro" id="IPR015424">
    <property type="entry name" value="PyrdxlP-dep_Trfase"/>
</dbReference>
<dbReference type="Gene3D" id="3.40.640.10">
    <property type="entry name" value="Type I PLP-dependent aspartate aminotransferase-like (Major domain)"/>
    <property type="match status" value="1"/>
</dbReference>
<dbReference type="Pfam" id="PF03841">
    <property type="entry name" value="SelA"/>
    <property type="match status" value="1"/>
</dbReference>
<dbReference type="GO" id="GO:0008483">
    <property type="term" value="F:transaminase activity"/>
    <property type="evidence" value="ECO:0007669"/>
    <property type="project" value="UniProtKB-KW"/>
</dbReference>
<evidence type="ECO:0000256" key="2">
    <source>
        <dbReference type="ARBA" id="ARBA00022898"/>
    </source>
</evidence>
<comment type="cofactor">
    <cofactor evidence="1">
        <name>pyridoxal 5'-phosphate</name>
        <dbReference type="ChEBI" id="CHEBI:597326"/>
    </cofactor>
</comment>
<evidence type="ECO:0000256" key="1">
    <source>
        <dbReference type="ARBA" id="ARBA00001933"/>
    </source>
</evidence>
<dbReference type="PANTHER" id="PTHR32328">
    <property type="entry name" value="L-SERYL-TRNA(SEC) SELENIUM TRANSFERASE"/>
    <property type="match status" value="1"/>
</dbReference>
<evidence type="ECO:0000313" key="5">
    <source>
        <dbReference type="Proteomes" id="UP001222118"/>
    </source>
</evidence>
<gene>
    <name evidence="4" type="ORF">PSQ90_08460</name>
</gene>
<keyword evidence="5" id="KW-1185">Reference proteome</keyword>
<keyword evidence="2" id="KW-0663">Pyridoxal phosphate</keyword>
<dbReference type="RefSeq" id="WP_282212946.1">
    <property type="nucleotide sequence ID" value="NZ_CP118247.1"/>
</dbReference>
<protein>
    <submittedName>
        <fullName evidence="4">Aminotransferase class V-fold PLP-dependent enzyme</fullName>
    </submittedName>
</protein>
<keyword evidence="4" id="KW-0032">Aminotransferase</keyword>
<organism evidence="4 5">
    <name type="scientific">Devosia rhodophyticola</name>
    <dbReference type="NCBI Taxonomy" id="3026423"/>
    <lineage>
        <taxon>Bacteria</taxon>
        <taxon>Pseudomonadati</taxon>
        <taxon>Pseudomonadota</taxon>
        <taxon>Alphaproteobacteria</taxon>
        <taxon>Hyphomicrobiales</taxon>
        <taxon>Devosiaceae</taxon>
        <taxon>Devosia</taxon>
    </lineage>
</organism>